<sequence length="514" mass="58939">MDSEQRHRRSRDGCWTCRRRKKKCDGTDAPCGNCSRLGLPCERDVRLVWEDDSRRDAMKRRGSTVRRSSRQPNEMERRVAEDTVPLEMEASDSLPGGDSSNLIRRSLSEWPFELERDEFLLLDHYIQRFSKTYPTFSGPTNPFLTVILPLSTKSRVVLDSLLALSGVQTWENGAFAMGEAMLRMRRKALRGCRKLLTQLNQAEVELDKLSTWDITGENTIGLFASCMLLLLYEKLVGEEQENWSPHLSFFARLCPRAGVPASSSWNGVFQFLLNLFLYNDLVRSTSLETSTLSDFYLDEMPSMIPEIWQDPNLDRFTFPRLIARISAGDTSVTDADIAAWDGRLDWFPSFALVSSQNLENTVVFDDFFLVLDPCVHCIEHLIPPSELIDEKLVSRLYRIAAMAYRRQRQRECATSAYPEAVSSNSLALWAVQLVKLVPEGSSYENTLLWPIGIIAKELTIRDGMERVYIVSRLGTLERQFHMKHFARVKDFLLRFWMAKDQGMRNNNGCVILLG</sequence>
<dbReference type="PANTHER" id="PTHR37534">
    <property type="entry name" value="TRANSCRIPTIONAL ACTIVATOR PROTEIN UGA3"/>
    <property type="match status" value="1"/>
</dbReference>
<dbReference type="Gene3D" id="4.10.240.10">
    <property type="entry name" value="Zn(2)-C6 fungal-type DNA-binding domain"/>
    <property type="match status" value="1"/>
</dbReference>
<proteinExistence type="predicted"/>
<keyword evidence="3" id="KW-0238">DNA-binding</keyword>
<feature type="compositionally biased region" description="Basic residues" evidence="6">
    <location>
        <begin position="58"/>
        <end position="69"/>
    </location>
</feature>
<dbReference type="Proteomes" id="UP001610432">
    <property type="component" value="Unassembled WGS sequence"/>
</dbReference>
<dbReference type="InterPro" id="IPR036864">
    <property type="entry name" value="Zn2-C6_fun-type_DNA-bd_sf"/>
</dbReference>
<dbReference type="Pfam" id="PF00172">
    <property type="entry name" value="Zn_clus"/>
    <property type="match status" value="1"/>
</dbReference>
<keyword evidence="9" id="KW-1185">Reference proteome</keyword>
<dbReference type="InterPro" id="IPR001138">
    <property type="entry name" value="Zn2Cys6_DnaBD"/>
</dbReference>
<dbReference type="PROSITE" id="PS50048">
    <property type="entry name" value="ZN2_CY6_FUNGAL_2"/>
    <property type="match status" value="1"/>
</dbReference>
<accession>A0ABR4LF81</accession>
<evidence type="ECO:0000313" key="8">
    <source>
        <dbReference type="EMBL" id="KAL2863191.1"/>
    </source>
</evidence>
<keyword evidence="5" id="KW-0539">Nucleus</keyword>
<evidence type="ECO:0000313" key="9">
    <source>
        <dbReference type="Proteomes" id="UP001610432"/>
    </source>
</evidence>
<evidence type="ECO:0000256" key="1">
    <source>
        <dbReference type="ARBA" id="ARBA00004123"/>
    </source>
</evidence>
<dbReference type="Pfam" id="PF11951">
    <property type="entry name" value="Fungal_trans_2"/>
    <property type="match status" value="1"/>
</dbReference>
<dbReference type="GeneID" id="98149749"/>
<dbReference type="CDD" id="cd00067">
    <property type="entry name" value="GAL4"/>
    <property type="match status" value="1"/>
</dbReference>
<evidence type="ECO:0000256" key="6">
    <source>
        <dbReference type="SAM" id="MobiDB-lite"/>
    </source>
</evidence>
<name>A0ABR4LF81_9EURO</name>
<comment type="caution">
    <text evidence="8">The sequence shown here is derived from an EMBL/GenBank/DDBJ whole genome shotgun (WGS) entry which is preliminary data.</text>
</comment>
<keyword evidence="2" id="KW-0805">Transcription regulation</keyword>
<organism evidence="8 9">
    <name type="scientific">Aspergillus lucknowensis</name>
    <dbReference type="NCBI Taxonomy" id="176173"/>
    <lineage>
        <taxon>Eukaryota</taxon>
        <taxon>Fungi</taxon>
        <taxon>Dikarya</taxon>
        <taxon>Ascomycota</taxon>
        <taxon>Pezizomycotina</taxon>
        <taxon>Eurotiomycetes</taxon>
        <taxon>Eurotiomycetidae</taxon>
        <taxon>Eurotiales</taxon>
        <taxon>Aspergillaceae</taxon>
        <taxon>Aspergillus</taxon>
        <taxon>Aspergillus subgen. Nidulantes</taxon>
    </lineage>
</organism>
<evidence type="ECO:0000259" key="7">
    <source>
        <dbReference type="PROSITE" id="PS50048"/>
    </source>
</evidence>
<protein>
    <submittedName>
        <fullName evidence="8">Fungal-specific transcription factor domain-containing protein</fullName>
    </submittedName>
</protein>
<evidence type="ECO:0000256" key="3">
    <source>
        <dbReference type="ARBA" id="ARBA00023125"/>
    </source>
</evidence>
<reference evidence="8 9" key="1">
    <citation type="submission" date="2024-07" db="EMBL/GenBank/DDBJ databases">
        <title>Section-level genome sequencing and comparative genomics of Aspergillus sections Usti and Cavernicolus.</title>
        <authorList>
            <consortium name="Lawrence Berkeley National Laboratory"/>
            <person name="Nybo J.L."/>
            <person name="Vesth T.C."/>
            <person name="Theobald S."/>
            <person name="Frisvad J.C."/>
            <person name="Larsen T.O."/>
            <person name="Kjaerboelling I."/>
            <person name="Rothschild-Mancinelli K."/>
            <person name="Lyhne E.K."/>
            <person name="Kogle M.E."/>
            <person name="Barry K."/>
            <person name="Clum A."/>
            <person name="Na H."/>
            <person name="Ledsgaard L."/>
            <person name="Lin J."/>
            <person name="Lipzen A."/>
            <person name="Kuo A."/>
            <person name="Riley R."/>
            <person name="Mondo S."/>
            <person name="Labutti K."/>
            <person name="Haridas S."/>
            <person name="Pangalinan J."/>
            <person name="Salamov A.A."/>
            <person name="Simmons B.A."/>
            <person name="Magnuson J.K."/>
            <person name="Chen J."/>
            <person name="Drula E."/>
            <person name="Henrissat B."/>
            <person name="Wiebenga A."/>
            <person name="Lubbers R.J."/>
            <person name="Gomes A.C."/>
            <person name="Macurrencykelacurrency M.R."/>
            <person name="Stajich J."/>
            <person name="Grigoriev I.V."/>
            <person name="Mortensen U.H."/>
            <person name="De Vries R.P."/>
            <person name="Baker S.E."/>
            <person name="Andersen M.R."/>
        </authorList>
    </citation>
    <scope>NUCLEOTIDE SEQUENCE [LARGE SCALE GENOMIC DNA]</scope>
    <source>
        <strain evidence="8 9">CBS 449.75</strain>
    </source>
</reference>
<dbReference type="InterPro" id="IPR021858">
    <property type="entry name" value="Fun_TF"/>
</dbReference>
<dbReference type="SUPFAM" id="SSF57701">
    <property type="entry name" value="Zn2/Cys6 DNA-binding domain"/>
    <property type="match status" value="1"/>
</dbReference>
<keyword evidence="4" id="KW-0804">Transcription</keyword>
<dbReference type="SMART" id="SM00066">
    <property type="entry name" value="GAL4"/>
    <property type="match status" value="1"/>
</dbReference>
<feature type="region of interest" description="Disordered" evidence="6">
    <location>
        <begin position="58"/>
        <end position="79"/>
    </location>
</feature>
<evidence type="ECO:0000256" key="2">
    <source>
        <dbReference type="ARBA" id="ARBA00023015"/>
    </source>
</evidence>
<feature type="domain" description="Zn(2)-C6 fungal-type" evidence="7">
    <location>
        <begin position="13"/>
        <end position="41"/>
    </location>
</feature>
<dbReference type="PROSITE" id="PS00463">
    <property type="entry name" value="ZN2_CY6_FUNGAL_1"/>
    <property type="match status" value="1"/>
</dbReference>
<gene>
    <name evidence="8" type="ORF">BJX67DRAFT_390761</name>
</gene>
<evidence type="ECO:0000256" key="4">
    <source>
        <dbReference type="ARBA" id="ARBA00023163"/>
    </source>
</evidence>
<evidence type="ECO:0000256" key="5">
    <source>
        <dbReference type="ARBA" id="ARBA00023242"/>
    </source>
</evidence>
<comment type="subcellular location">
    <subcellularLocation>
        <location evidence="1">Nucleus</location>
    </subcellularLocation>
</comment>
<dbReference type="PANTHER" id="PTHR37534:SF49">
    <property type="entry name" value="LYSINE BIOSYNTHESIS REGULATORY PROTEIN LYS14"/>
    <property type="match status" value="1"/>
</dbReference>
<dbReference type="EMBL" id="JBFXLQ010000055">
    <property type="protein sequence ID" value="KAL2863191.1"/>
    <property type="molecule type" value="Genomic_DNA"/>
</dbReference>
<dbReference type="RefSeq" id="XP_070882170.1">
    <property type="nucleotide sequence ID" value="XM_071034677.1"/>
</dbReference>